<reference evidence="2 3" key="1">
    <citation type="submission" date="2019-08" db="EMBL/GenBank/DDBJ databases">
        <title>Complete genome sequence of Spiroplasma chinense CCH (DSM 19755).</title>
        <authorList>
            <person name="Shen H.-Y."/>
            <person name="Lin Y.-C."/>
            <person name="Chou L."/>
            <person name="Kuo C.-H."/>
        </authorList>
    </citation>
    <scope>NUCLEOTIDE SEQUENCE [LARGE SCALE GENOMIC DNA]</scope>
    <source>
        <strain evidence="2 3">CCH</strain>
    </source>
</reference>
<accession>A0A5B9Y5S7</accession>
<evidence type="ECO:0000256" key="1">
    <source>
        <dbReference type="SAM" id="Phobius"/>
    </source>
</evidence>
<dbReference type="RefSeq" id="WP_166508430.1">
    <property type="nucleotide sequence ID" value="NZ_CP043026.1"/>
</dbReference>
<evidence type="ECO:0000313" key="3">
    <source>
        <dbReference type="Proteomes" id="UP000323144"/>
    </source>
</evidence>
<protein>
    <submittedName>
        <fullName evidence="2">Uncharacterized protein</fullName>
    </submittedName>
</protein>
<dbReference type="EMBL" id="CP043026">
    <property type="protein sequence ID" value="QEH62059.1"/>
    <property type="molecule type" value="Genomic_DNA"/>
</dbReference>
<dbReference type="AlphaFoldDB" id="A0A5B9Y5S7"/>
<gene>
    <name evidence="2" type="ORF">SCHIN_v1c08640</name>
</gene>
<keyword evidence="3" id="KW-1185">Reference proteome</keyword>
<keyword evidence="1" id="KW-1133">Transmembrane helix</keyword>
<proteinExistence type="predicted"/>
<keyword evidence="1" id="KW-0472">Membrane</keyword>
<keyword evidence="1" id="KW-0812">Transmembrane</keyword>
<evidence type="ECO:0000313" key="2">
    <source>
        <dbReference type="EMBL" id="QEH62059.1"/>
    </source>
</evidence>
<organism evidence="2 3">
    <name type="scientific">Spiroplasma chinense</name>
    <dbReference type="NCBI Taxonomy" id="216932"/>
    <lineage>
        <taxon>Bacteria</taxon>
        <taxon>Bacillati</taxon>
        <taxon>Mycoplasmatota</taxon>
        <taxon>Mollicutes</taxon>
        <taxon>Entomoplasmatales</taxon>
        <taxon>Spiroplasmataceae</taxon>
        <taxon>Spiroplasma</taxon>
    </lineage>
</organism>
<dbReference type="KEGG" id="schi:SCHIN_v1c08640"/>
<sequence>MKNVNHKLLFISVILIFITIISLLFFEKTQIYYGSVFVQVEIQEEKTVKVAYVIMPDKININEIEYLKIEYVSGYETISSSNLEYKEGMLIIKNIKYDSILPNNNQILLFGKKVTIFKYLISNLY</sequence>
<dbReference type="Proteomes" id="UP000323144">
    <property type="component" value="Chromosome"/>
</dbReference>
<feature type="transmembrane region" description="Helical" evidence="1">
    <location>
        <begin position="6"/>
        <end position="26"/>
    </location>
</feature>
<name>A0A5B9Y5S7_9MOLU</name>